<accession>A0A1X7R9Q0</accession>
<evidence type="ECO:0000256" key="3">
    <source>
        <dbReference type="SAM" id="Phobius"/>
    </source>
</evidence>
<evidence type="ECO:0000256" key="1">
    <source>
        <dbReference type="ARBA" id="ARBA00008325"/>
    </source>
</evidence>
<evidence type="ECO:0000313" key="5">
    <source>
        <dbReference type="Proteomes" id="UP000196158"/>
    </source>
</evidence>
<protein>
    <submittedName>
        <fullName evidence="4">Uncharacterized protein</fullName>
    </submittedName>
</protein>
<evidence type="ECO:0000256" key="2">
    <source>
        <dbReference type="ARBA" id="ARBA00022729"/>
    </source>
</evidence>
<keyword evidence="3" id="KW-0472">Membrane</keyword>
<dbReference type="AlphaFoldDB" id="A0A1X7R9Q0"/>
<name>A0A1X7R9Q0_9SACH</name>
<keyword evidence="5" id="KW-1185">Reference proteome</keyword>
<keyword evidence="3" id="KW-1133">Transmembrane helix</keyword>
<dbReference type="InterPro" id="IPR018559">
    <property type="entry name" value="DUF2015"/>
</dbReference>
<dbReference type="Proteomes" id="UP000196158">
    <property type="component" value="Unassembled WGS sequence"/>
</dbReference>
<comment type="similarity">
    <text evidence="1">Belongs to the UPF0357 family.</text>
</comment>
<reference evidence="4 5" key="1">
    <citation type="submission" date="2017-04" db="EMBL/GenBank/DDBJ databases">
        <authorList>
            <person name="Afonso C.L."/>
            <person name="Miller P.J."/>
            <person name="Scott M.A."/>
            <person name="Spackman E."/>
            <person name="Goraichik I."/>
            <person name="Dimitrov K.M."/>
            <person name="Suarez D.L."/>
            <person name="Swayne D.E."/>
        </authorList>
    </citation>
    <scope>NUCLEOTIDE SEQUENCE [LARGE SCALE GENOMIC DNA]</scope>
</reference>
<proteinExistence type="inferred from homology"/>
<organism evidence="4 5">
    <name type="scientific">Maudiozyma saulgeensis</name>
    <dbReference type="NCBI Taxonomy" id="1789683"/>
    <lineage>
        <taxon>Eukaryota</taxon>
        <taxon>Fungi</taxon>
        <taxon>Dikarya</taxon>
        <taxon>Ascomycota</taxon>
        <taxon>Saccharomycotina</taxon>
        <taxon>Saccharomycetes</taxon>
        <taxon>Saccharomycetales</taxon>
        <taxon>Saccharomycetaceae</taxon>
        <taxon>Maudiozyma</taxon>
    </lineage>
</organism>
<dbReference type="OrthoDB" id="447314at2759"/>
<dbReference type="Pfam" id="PF09435">
    <property type="entry name" value="DUF2015"/>
    <property type="match status" value="1"/>
</dbReference>
<feature type="transmembrane region" description="Helical" evidence="3">
    <location>
        <begin position="6"/>
        <end position="25"/>
    </location>
</feature>
<sequence length="134" mass="14977">MTVEILHLKLIFWGLLAVIAVYLAVSRRDGLSYKFHEINTRVRSLGGSADLNSSFRDDLESGLHSSNFDIITHNKDDSRAGLDDESKKLIRDIMVSENVSFDKARLIFTERKFGDNDIASDGTPLDPKAVTFSS</sequence>
<dbReference type="PANTHER" id="PTHR28023:SF1">
    <property type="entry name" value="UPF0357 PROTEIN YCL012C"/>
    <property type="match status" value="1"/>
</dbReference>
<dbReference type="PANTHER" id="PTHR28023">
    <property type="entry name" value="UPF0357 PROTEIN YCL012C"/>
    <property type="match status" value="1"/>
</dbReference>
<dbReference type="EMBL" id="FXLY01000010">
    <property type="protein sequence ID" value="SMN22189.1"/>
    <property type="molecule type" value="Genomic_DNA"/>
</dbReference>
<gene>
    <name evidence="4" type="ORF">KASA_0I02156G</name>
</gene>
<keyword evidence="3" id="KW-0812">Transmembrane</keyword>
<keyword evidence="2" id="KW-0732">Signal</keyword>
<evidence type="ECO:0000313" key="4">
    <source>
        <dbReference type="EMBL" id="SMN22189.1"/>
    </source>
</evidence>